<organism evidence="16 17">
    <name type="scientific">Novosphingobium bradum</name>
    <dbReference type="NCBI Taxonomy" id="1737444"/>
    <lineage>
        <taxon>Bacteria</taxon>
        <taxon>Pseudomonadati</taxon>
        <taxon>Pseudomonadota</taxon>
        <taxon>Alphaproteobacteria</taxon>
        <taxon>Sphingomonadales</taxon>
        <taxon>Sphingomonadaceae</taxon>
        <taxon>Novosphingobium</taxon>
    </lineage>
</organism>
<keyword evidence="17" id="KW-1185">Reference proteome</keyword>
<gene>
    <name evidence="16" type="ORF">ACFOD9_08470</name>
</gene>
<dbReference type="PANTHER" id="PTHR47529:SF1">
    <property type="entry name" value="PERIPLASMIC CHAPERONE PPID"/>
    <property type="match status" value="1"/>
</dbReference>
<keyword evidence="5" id="KW-0812">Transmembrane</keyword>
<keyword evidence="8" id="KW-0143">Chaperone</keyword>
<evidence type="ECO:0000256" key="9">
    <source>
        <dbReference type="ARBA" id="ARBA00030642"/>
    </source>
</evidence>
<dbReference type="SUPFAM" id="SSF109998">
    <property type="entry name" value="Triger factor/SurA peptide-binding domain-like"/>
    <property type="match status" value="1"/>
</dbReference>
<keyword evidence="7" id="KW-0472">Membrane</keyword>
<dbReference type="InterPro" id="IPR052029">
    <property type="entry name" value="PpiD_chaperone"/>
</dbReference>
<reference evidence="17" key="1">
    <citation type="journal article" date="2019" name="Int. J. Syst. Evol. Microbiol.">
        <title>The Global Catalogue of Microorganisms (GCM) 10K type strain sequencing project: providing services to taxonomists for standard genome sequencing and annotation.</title>
        <authorList>
            <consortium name="The Broad Institute Genomics Platform"/>
            <consortium name="The Broad Institute Genome Sequencing Center for Infectious Disease"/>
            <person name="Wu L."/>
            <person name="Ma J."/>
        </authorList>
    </citation>
    <scope>NUCLEOTIDE SEQUENCE [LARGE SCALE GENOMIC DNA]</scope>
    <source>
        <strain evidence="17">KCTC 42984</strain>
    </source>
</reference>
<dbReference type="InterPro" id="IPR000297">
    <property type="entry name" value="PPIase_PpiC"/>
</dbReference>
<comment type="subcellular location">
    <subcellularLocation>
        <location evidence="1">Cell inner membrane</location>
        <topology evidence="1">Single-pass type II membrane protein</topology>
        <orientation evidence="1">Periplasmic side</orientation>
    </subcellularLocation>
</comment>
<comment type="caution">
    <text evidence="16">The sequence shown here is derived from an EMBL/GenBank/DDBJ whole genome shotgun (WGS) entry which is preliminary data.</text>
</comment>
<evidence type="ECO:0000256" key="10">
    <source>
        <dbReference type="ARBA" id="ARBA00031484"/>
    </source>
</evidence>
<evidence type="ECO:0000256" key="7">
    <source>
        <dbReference type="ARBA" id="ARBA00023136"/>
    </source>
</evidence>
<evidence type="ECO:0000256" key="11">
    <source>
        <dbReference type="ARBA" id="ARBA00038408"/>
    </source>
</evidence>
<keyword evidence="6" id="KW-1133">Transmembrane helix</keyword>
<keyword evidence="14 16" id="KW-0413">Isomerase</keyword>
<dbReference type="PANTHER" id="PTHR47529">
    <property type="entry name" value="PEPTIDYL-PROLYL CIS-TRANS ISOMERASE D"/>
    <property type="match status" value="1"/>
</dbReference>
<evidence type="ECO:0000256" key="4">
    <source>
        <dbReference type="ARBA" id="ARBA00022519"/>
    </source>
</evidence>
<evidence type="ECO:0000256" key="14">
    <source>
        <dbReference type="PROSITE-ProRule" id="PRU00278"/>
    </source>
</evidence>
<keyword evidence="3" id="KW-1003">Cell membrane</keyword>
<dbReference type="Pfam" id="PF13624">
    <property type="entry name" value="SurA_N_3"/>
    <property type="match status" value="1"/>
</dbReference>
<evidence type="ECO:0000259" key="15">
    <source>
        <dbReference type="PROSITE" id="PS50198"/>
    </source>
</evidence>
<comment type="similarity">
    <text evidence="11">Belongs to the PpiD chaperone family.</text>
</comment>
<evidence type="ECO:0000313" key="17">
    <source>
        <dbReference type="Proteomes" id="UP001595604"/>
    </source>
</evidence>
<evidence type="ECO:0000256" key="8">
    <source>
        <dbReference type="ARBA" id="ARBA00023186"/>
    </source>
</evidence>
<dbReference type="EMBL" id="JBHRTQ010000007">
    <property type="protein sequence ID" value="MFC3174284.1"/>
    <property type="molecule type" value="Genomic_DNA"/>
</dbReference>
<evidence type="ECO:0000256" key="13">
    <source>
        <dbReference type="ARBA" id="ARBA00042775"/>
    </source>
</evidence>
<keyword evidence="14" id="KW-0697">Rotamase</keyword>
<protein>
    <recommendedName>
        <fullName evidence="2">Parvulin-like PPIase</fullName>
    </recommendedName>
    <alternativeName>
        <fullName evidence="9">Peptidyl-prolyl cis-trans isomerase plp</fullName>
    </alternativeName>
    <alternativeName>
        <fullName evidence="12">Periplasmic chaperone PpiD</fullName>
    </alternativeName>
    <alternativeName>
        <fullName evidence="13">Periplasmic folding chaperone</fullName>
    </alternativeName>
    <alternativeName>
        <fullName evidence="10">Rotamase plp</fullName>
    </alternativeName>
</protein>
<dbReference type="Proteomes" id="UP001595604">
    <property type="component" value="Unassembled WGS sequence"/>
</dbReference>
<evidence type="ECO:0000313" key="16">
    <source>
        <dbReference type="EMBL" id="MFC3174284.1"/>
    </source>
</evidence>
<feature type="domain" description="PpiC" evidence="15">
    <location>
        <begin position="259"/>
        <end position="357"/>
    </location>
</feature>
<evidence type="ECO:0000256" key="2">
    <source>
        <dbReference type="ARBA" id="ARBA00018370"/>
    </source>
</evidence>
<dbReference type="InterPro" id="IPR046357">
    <property type="entry name" value="PPIase_dom_sf"/>
</dbReference>
<keyword evidence="4" id="KW-0997">Cell inner membrane</keyword>
<dbReference type="PROSITE" id="PS50198">
    <property type="entry name" value="PPIC_PPIASE_2"/>
    <property type="match status" value="1"/>
</dbReference>
<evidence type="ECO:0000256" key="3">
    <source>
        <dbReference type="ARBA" id="ARBA00022475"/>
    </source>
</evidence>
<dbReference type="SUPFAM" id="SSF54534">
    <property type="entry name" value="FKBP-like"/>
    <property type="match status" value="1"/>
</dbReference>
<accession>A0ABV7IRP3</accession>
<name>A0ABV7IRP3_9SPHN</name>
<dbReference type="Gene3D" id="3.10.50.40">
    <property type="match status" value="1"/>
</dbReference>
<evidence type="ECO:0000256" key="5">
    <source>
        <dbReference type="ARBA" id="ARBA00022692"/>
    </source>
</evidence>
<sequence>MLKTLRSLKNSKLGIVAAIAFLVMIGLSFAAGDISSSQQFGGVAGGDRVATVGNRKLSTAELASAATNALEQLKQENPRLSMKAYVAGGGIENSLTQLIDRAAISVFGASHGVIPSERLVDSEIAKIPAFQGPDGKFSEAAYKALLAQRGLNDKAVRQDLTDGLVARQLLVPGAFGARMPTEVVRRYAALLADRRSGAIALLPAVVFAPSQEPSAAQLAAFYTAHRGAYIRPERRTIRYAVFDESAIRNVPAPTEAEIAARYNANKALYAPSEDRRLSQLVLPSEAEARAAVASGQSLEALAAARSLAVAPLGPIGRAALAAQASPAVADAAFAAQQGKLVGPVRSPLGWMVVRVDAIAARPGKTLDQARAEITADLAAQKKRTALSDFSARIEDEFDKGGSLADVTKELALPIKEAGPLTADGKVYGVANQSAPAELARVVATAFSMEHEGQPQLAEVVPGKTFVVFDVTRIVPSAAAPIAEIRAQVVADYKLEQGNTAARAAAEKLLAALRKGTDLQAALGALGQPGLPPAQKLEISRQELAQQGRGTPPPLALLFSMAQGTAKILAAPQGQGWYVVSLARIVPGSDAAVAPVLADATRELSGVTGREYAESLRVAMREEVGAKRNPAGIAAVRRQLGGEGN</sequence>
<dbReference type="GO" id="GO:0016853">
    <property type="term" value="F:isomerase activity"/>
    <property type="evidence" value="ECO:0007669"/>
    <property type="project" value="UniProtKB-KW"/>
</dbReference>
<dbReference type="RefSeq" id="WP_379509650.1">
    <property type="nucleotide sequence ID" value="NZ_JBHRTQ010000007.1"/>
</dbReference>
<dbReference type="InterPro" id="IPR027304">
    <property type="entry name" value="Trigger_fact/SurA_dom_sf"/>
</dbReference>
<evidence type="ECO:0000256" key="12">
    <source>
        <dbReference type="ARBA" id="ARBA00040743"/>
    </source>
</evidence>
<evidence type="ECO:0000256" key="6">
    <source>
        <dbReference type="ARBA" id="ARBA00022989"/>
    </source>
</evidence>
<proteinExistence type="inferred from homology"/>
<evidence type="ECO:0000256" key="1">
    <source>
        <dbReference type="ARBA" id="ARBA00004382"/>
    </source>
</evidence>
<dbReference type="Pfam" id="PF13145">
    <property type="entry name" value="Rotamase_2"/>
    <property type="match status" value="1"/>
</dbReference>